<sequence>MPLKPGARLGNYEIVAAIGAGGMGEVYRARDARLGREVAIKVLPEAFARDAERMLRFEQEARAVAALNHPNVLSVFDIGTQDGVPYLVSELLEGESLRDVLRTGPITSRKAVEYARQIADGLAAAHEKKIVHRDLKPENLFLSGGGRLKILDFGLAKMPVTESAAAGVDAATATIVAVTSPGVVMGTTGYMAPEQVRGDAVDHRADIFSFGATLYEMLTGKRAFQGDSSIETLNAILKEDPPEFDSEKLHVSPGLERIVRHCLEKRPGERFQSARDLTFALSALSDPSGAVKARPAGARVGEWRYAAVAAIAALLGAGIGFWAVRRPEPADRTEFSIAVSGEVNHLAISRDGKWLAYVSPGVSDAIPTVYVQRVGSPSVRAIQGSEGGTYPFWSPDNQYVAFFANGKLRKAPLAGGNPQTVTTVGIAPRGGSWGSKGVILYSPDSGGPLWRVNADGSGARPATKMLSSTESSHRWPLFLADGDHFLMFGGNFSEVQDNANAIHLGSLSNSKSTPLVNARSSAGYADGRLFYVDASGALTASTLDIAGAKVSGAPQVIAVKVARSPSTYYSSFAIAENSTLVYSADNVTNHSQLTWFDESGKETGKGSPVSVLANPALSPDGKWVAYDSNDFKAGNVDVWINDFVRGGSRFTFNPAEEVTPIWSRDGSTIAYRTLGNVVPMVQLKKASGLEPEKSLSPLGDASTDIMANSWSVDGREILCNFQTSKGTWELVVVPVDGGKPRPFLSGLGNKMNGQISPDGKWVAYASNETGDWEIYATTYPAAAGKWQVSRGGGSEPRWRGDGKAIFYIGPRQMLTEMVVSTEGTFSTAAVRSLFPVHARPPISSTDIVTYDVTRDGKHFLVNQYVRPDQPAPLTVVMHAANALAR</sequence>
<dbReference type="PROSITE" id="PS00108">
    <property type="entry name" value="PROTEIN_KINASE_ST"/>
    <property type="match status" value="1"/>
</dbReference>
<evidence type="ECO:0000256" key="6">
    <source>
        <dbReference type="ARBA" id="ARBA00047899"/>
    </source>
</evidence>
<dbReference type="EMBL" id="CP000473">
    <property type="protein sequence ID" value="ABJ85496.1"/>
    <property type="molecule type" value="Genomic_DNA"/>
</dbReference>
<dbReference type="FunFam" id="3.30.200.20:FF:000035">
    <property type="entry name" value="Serine/threonine protein kinase Stk1"/>
    <property type="match status" value="1"/>
</dbReference>
<comment type="catalytic activity">
    <reaction evidence="7">
        <text>L-seryl-[protein] + ATP = O-phospho-L-seryl-[protein] + ADP + H(+)</text>
        <dbReference type="Rhea" id="RHEA:17989"/>
        <dbReference type="Rhea" id="RHEA-COMP:9863"/>
        <dbReference type="Rhea" id="RHEA-COMP:11604"/>
        <dbReference type="ChEBI" id="CHEBI:15378"/>
        <dbReference type="ChEBI" id="CHEBI:29999"/>
        <dbReference type="ChEBI" id="CHEBI:30616"/>
        <dbReference type="ChEBI" id="CHEBI:83421"/>
        <dbReference type="ChEBI" id="CHEBI:456216"/>
        <dbReference type="EC" id="2.7.11.1"/>
    </reaction>
</comment>
<dbReference type="OrthoDB" id="100367at2"/>
<dbReference type="AlphaFoldDB" id="Q01XW9"/>
<dbReference type="SUPFAM" id="SSF82171">
    <property type="entry name" value="DPP6 N-terminal domain-like"/>
    <property type="match status" value="2"/>
</dbReference>
<dbReference type="PANTHER" id="PTHR43289">
    <property type="entry name" value="MITOGEN-ACTIVATED PROTEIN KINASE KINASE KINASE 20-RELATED"/>
    <property type="match status" value="1"/>
</dbReference>
<reference evidence="10" key="1">
    <citation type="submission" date="2006-10" db="EMBL/GenBank/DDBJ databases">
        <title>Complete sequence of Solibacter usitatus Ellin6076.</title>
        <authorList>
            <consortium name="US DOE Joint Genome Institute"/>
            <person name="Copeland A."/>
            <person name="Lucas S."/>
            <person name="Lapidus A."/>
            <person name="Barry K."/>
            <person name="Detter J.C."/>
            <person name="Glavina del Rio T."/>
            <person name="Hammon N."/>
            <person name="Israni S."/>
            <person name="Dalin E."/>
            <person name="Tice H."/>
            <person name="Pitluck S."/>
            <person name="Thompson L.S."/>
            <person name="Brettin T."/>
            <person name="Bruce D."/>
            <person name="Han C."/>
            <person name="Tapia R."/>
            <person name="Gilna P."/>
            <person name="Schmutz J."/>
            <person name="Larimer F."/>
            <person name="Land M."/>
            <person name="Hauser L."/>
            <person name="Kyrpides N."/>
            <person name="Mikhailova N."/>
            <person name="Janssen P.H."/>
            <person name="Kuske C.R."/>
            <person name="Richardson P."/>
        </authorList>
    </citation>
    <scope>NUCLEOTIDE SEQUENCE</scope>
    <source>
        <strain evidence="10">Ellin6076</strain>
    </source>
</reference>
<dbReference type="PROSITE" id="PS00107">
    <property type="entry name" value="PROTEIN_KINASE_ATP"/>
    <property type="match status" value="1"/>
</dbReference>
<gene>
    <name evidence="10" type="ordered locus">Acid_4535</name>
</gene>
<dbReference type="Gene3D" id="3.30.200.20">
    <property type="entry name" value="Phosphorylase Kinase, domain 1"/>
    <property type="match status" value="1"/>
</dbReference>
<evidence type="ECO:0000259" key="9">
    <source>
        <dbReference type="PROSITE" id="PS50011"/>
    </source>
</evidence>
<name>Q01XW9_SOLUE</name>
<keyword evidence="5 8" id="KW-0067">ATP-binding</keyword>
<accession>Q01XW9</accession>
<evidence type="ECO:0000256" key="5">
    <source>
        <dbReference type="ARBA" id="ARBA00022840"/>
    </source>
</evidence>
<evidence type="ECO:0000313" key="10">
    <source>
        <dbReference type="EMBL" id="ABJ85496.1"/>
    </source>
</evidence>
<keyword evidence="3 8" id="KW-0547">Nucleotide-binding</keyword>
<dbReference type="HOGENOM" id="CLU_012906_0_0_0"/>
<feature type="binding site" evidence="8">
    <location>
        <position position="41"/>
    </location>
    <ligand>
        <name>ATP</name>
        <dbReference type="ChEBI" id="CHEBI:30616"/>
    </ligand>
</feature>
<dbReference type="InterPro" id="IPR011042">
    <property type="entry name" value="6-blade_b-propeller_TolB-like"/>
</dbReference>
<dbReference type="SMART" id="SM00220">
    <property type="entry name" value="S_TKc"/>
    <property type="match status" value="1"/>
</dbReference>
<evidence type="ECO:0000256" key="7">
    <source>
        <dbReference type="ARBA" id="ARBA00048679"/>
    </source>
</evidence>
<keyword evidence="1 10" id="KW-0723">Serine/threonine-protein kinase</keyword>
<dbReference type="eggNOG" id="COG0823">
    <property type="taxonomic scope" value="Bacteria"/>
</dbReference>
<keyword evidence="2" id="KW-0808">Transferase</keyword>
<dbReference type="PANTHER" id="PTHR43289:SF34">
    <property type="entry name" value="SERINE_THREONINE-PROTEIN KINASE YBDM-RELATED"/>
    <property type="match status" value="1"/>
</dbReference>
<dbReference type="Gene3D" id="1.10.510.10">
    <property type="entry name" value="Transferase(Phosphotransferase) domain 1"/>
    <property type="match status" value="1"/>
</dbReference>
<dbReference type="GO" id="GO:0005524">
    <property type="term" value="F:ATP binding"/>
    <property type="evidence" value="ECO:0007669"/>
    <property type="project" value="UniProtKB-UniRule"/>
</dbReference>
<organism evidence="10">
    <name type="scientific">Solibacter usitatus (strain Ellin6076)</name>
    <dbReference type="NCBI Taxonomy" id="234267"/>
    <lineage>
        <taxon>Bacteria</taxon>
        <taxon>Pseudomonadati</taxon>
        <taxon>Acidobacteriota</taxon>
        <taxon>Terriglobia</taxon>
        <taxon>Bryobacterales</taxon>
        <taxon>Solibacteraceae</taxon>
        <taxon>Candidatus Solibacter</taxon>
    </lineage>
</organism>
<evidence type="ECO:0000256" key="8">
    <source>
        <dbReference type="PROSITE-ProRule" id="PRU10141"/>
    </source>
</evidence>
<dbReference type="InterPro" id="IPR011009">
    <property type="entry name" value="Kinase-like_dom_sf"/>
</dbReference>
<evidence type="ECO:0000256" key="2">
    <source>
        <dbReference type="ARBA" id="ARBA00022679"/>
    </source>
</evidence>
<dbReference type="InterPro" id="IPR017441">
    <property type="entry name" value="Protein_kinase_ATP_BS"/>
</dbReference>
<dbReference type="Gene3D" id="2.120.10.30">
    <property type="entry name" value="TolB, C-terminal domain"/>
    <property type="match status" value="3"/>
</dbReference>
<dbReference type="KEGG" id="sus:Acid_4535"/>
<dbReference type="CDD" id="cd14014">
    <property type="entry name" value="STKc_PknB_like"/>
    <property type="match status" value="1"/>
</dbReference>
<dbReference type="PROSITE" id="PS50011">
    <property type="entry name" value="PROTEIN_KINASE_DOM"/>
    <property type="match status" value="1"/>
</dbReference>
<dbReference type="STRING" id="234267.Acid_4535"/>
<dbReference type="Pfam" id="PF00069">
    <property type="entry name" value="Pkinase"/>
    <property type="match status" value="1"/>
</dbReference>
<proteinExistence type="predicted"/>
<evidence type="ECO:0000256" key="1">
    <source>
        <dbReference type="ARBA" id="ARBA00022527"/>
    </source>
</evidence>
<dbReference type="GO" id="GO:0004674">
    <property type="term" value="F:protein serine/threonine kinase activity"/>
    <property type="evidence" value="ECO:0007669"/>
    <property type="project" value="UniProtKB-KW"/>
</dbReference>
<dbReference type="SUPFAM" id="SSF56112">
    <property type="entry name" value="Protein kinase-like (PK-like)"/>
    <property type="match status" value="1"/>
</dbReference>
<evidence type="ECO:0000256" key="3">
    <source>
        <dbReference type="ARBA" id="ARBA00022741"/>
    </source>
</evidence>
<dbReference type="InterPro" id="IPR008271">
    <property type="entry name" value="Ser/Thr_kinase_AS"/>
</dbReference>
<comment type="catalytic activity">
    <reaction evidence="6">
        <text>L-threonyl-[protein] + ATP = O-phospho-L-threonyl-[protein] + ADP + H(+)</text>
        <dbReference type="Rhea" id="RHEA:46608"/>
        <dbReference type="Rhea" id="RHEA-COMP:11060"/>
        <dbReference type="Rhea" id="RHEA-COMP:11605"/>
        <dbReference type="ChEBI" id="CHEBI:15378"/>
        <dbReference type="ChEBI" id="CHEBI:30013"/>
        <dbReference type="ChEBI" id="CHEBI:30616"/>
        <dbReference type="ChEBI" id="CHEBI:61977"/>
        <dbReference type="ChEBI" id="CHEBI:456216"/>
        <dbReference type="EC" id="2.7.11.1"/>
    </reaction>
</comment>
<keyword evidence="4 10" id="KW-0418">Kinase</keyword>
<dbReference type="InterPro" id="IPR011659">
    <property type="entry name" value="WD40"/>
</dbReference>
<protein>
    <submittedName>
        <fullName evidence="10">Serine/threonine protein kinase</fullName>
    </submittedName>
</protein>
<feature type="domain" description="Protein kinase" evidence="9">
    <location>
        <begin position="12"/>
        <end position="284"/>
    </location>
</feature>
<dbReference type="eggNOG" id="COG0515">
    <property type="taxonomic scope" value="Bacteria"/>
</dbReference>
<dbReference type="InterPro" id="IPR000719">
    <property type="entry name" value="Prot_kinase_dom"/>
</dbReference>
<evidence type="ECO:0000256" key="4">
    <source>
        <dbReference type="ARBA" id="ARBA00022777"/>
    </source>
</evidence>
<dbReference type="InParanoid" id="Q01XW9"/>
<dbReference type="Pfam" id="PF07676">
    <property type="entry name" value="PD40"/>
    <property type="match status" value="4"/>
</dbReference>